<protein>
    <recommendedName>
        <fullName evidence="3">DUF2969 domain-containing protein</fullName>
    </recommendedName>
</protein>
<reference evidence="1 2" key="1">
    <citation type="journal article" date="2015" name="Genome Announc.">
        <title>Expanding the biotechnology potential of lactobacilli through comparative genomics of 213 strains and associated genera.</title>
        <authorList>
            <person name="Sun Z."/>
            <person name="Harris H.M."/>
            <person name="McCann A."/>
            <person name="Guo C."/>
            <person name="Argimon S."/>
            <person name="Zhang W."/>
            <person name="Yang X."/>
            <person name="Jeffery I.B."/>
            <person name="Cooney J.C."/>
            <person name="Kagawa T.F."/>
            <person name="Liu W."/>
            <person name="Song Y."/>
            <person name="Salvetti E."/>
            <person name="Wrobel A."/>
            <person name="Rasinkangas P."/>
            <person name="Parkhill J."/>
            <person name="Rea M.C."/>
            <person name="O'Sullivan O."/>
            <person name="Ritari J."/>
            <person name="Douillard F.P."/>
            <person name="Paul Ross R."/>
            <person name="Yang R."/>
            <person name="Briner A.E."/>
            <person name="Felis G.E."/>
            <person name="de Vos W.M."/>
            <person name="Barrangou R."/>
            <person name="Klaenhammer T.R."/>
            <person name="Caufield P.W."/>
            <person name="Cui Y."/>
            <person name="Zhang H."/>
            <person name="O'Toole P.W."/>
        </authorList>
    </citation>
    <scope>NUCLEOTIDE SEQUENCE [LARGE SCALE GENOMIC DNA]</scope>
    <source>
        <strain evidence="1 2">DSM 22698</strain>
    </source>
</reference>
<evidence type="ECO:0008006" key="3">
    <source>
        <dbReference type="Google" id="ProtNLM"/>
    </source>
</evidence>
<evidence type="ECO:0000313" key="1">
    <source>
        <dbReference type="EMBL" id="KRM87872.1"/>
    </source>
</evidence>
<dbReference type="STRING" id="1423810.FD19_GL000149"/>
<dbReference type="Proteomes" id="UP000051789">
    <property type="component" value="Unassembled WGS sequence"/>
</dbReference>
<name>A0A0R2C942_9LACO</name>
<accession>A0A0R2C942</accession>
<gene>
    <name evidence="1" type="ORF">FD19_GL000149</name>
</gene>
<dbReference type="PATRIC" id="fig|1423810.4.peg.153"/>
<dbReference type="InterPro" id="IPR021351">
    <property type="entry name" value="DUF2969"/>
</dbReference>
<proteinExistence type="predicted"/>
<dbReference type="Pfam" id="PF11184">
    <property type="entry name" value="DUF2969"/>
    <property type="match status" value="1"/>
</dbReference>
<sequence>MKLTMTDEQRDGQSVSVLSMGQQELGYVRPDGDRFVAVVSAGAETDRFRNEDDAVNFLIATFHLHQH</sequence>
<keyword evidence="2" id="KW-1185">Reference proteome</keyword>
<dbReference type="AlphaFoldDB" id="A0A0R2C942"/>
<organism evidence="1 2">
    <name type="scientific">Lacticaseibacillus thailandensis DSM 22698 = JCM 13996</name>
    <dbReference type="NCBI Taxonomy" id="1423810"/>
    <lineage>
        <taxon>Bacteria</taxon>
        <taxon>Bacillati</taxon>
        <taxon>Bacillota</taxon>
        <taxon>Bacilli</taxon>
        <taxon>Lactobacillales</taxon>
        <taxon>Lactobacillaceae</taxon>
        <taxon>Lacticaseibacillus</taxon>
    </lineage>
</organism>
<dbReference type="EMBL" id="AYZK01000001">
    <property type="protein sequence ID" value="KRM87872.1"/>
    <property type="molecule type" value="Genomic_DNA"/>
</dbReference>
<comment type="caution">
    <text evidence="1">The sequence shown here is derived from an EMBL/GenBank/DDBJ whole genome shotgun (WGS) entry which is preliminary data.</text>
</comment>
<evidence type="ECO:0000313" key="2">
    <source>
        <dbReference type="Proteomes" id="UP000051789"/>
    </source>
</evidence>